<dbReference type="PANTHER" id="PTHR23502">
    <property type="entry name" value="MAJOR FACILITATOR SUPERFAMILY"/>
    <property type="match status" value="1"/>
</dbReference>
<feature type="region of interest" description="Disordered" evidence="5">
    <location>
        <begin position="32"/>
        <end position="83"/>
    </location>
</feature>
<dbReference type="SUPFAM" id="SSF103473">
    <property type="entry name" value="MFS general substrate transporter"/>
    <property type="match status" value="1"/>
</dbReference>
<accession>A0AA38RS61</accession>
<dbReference type="InterPro" id="IPR011701">
    <property type="entry name" value="MFS"/>
</dbReference>
<keyword evidence="2 6" id="KW-0812">Transmembrane</keyword>
<feature type="transmembrane region" description="Helical" evidence="6">
    <location>
        <begin position="194"/>
        <end position="213"/>
    </location>
</feature>
<proteinExistence type="predicted"/>
<organism evidence="8 9">
    <name type="scientific">Pleurostoma richardsiae</name>
    <dbReference type="NCBI Taxonomy" id="41990"/>
    <lineage>
        <taxon>Eukaryota</taxon>
        <taxon>Fungi</taxon>
        <taxon>Dikarya</taxon>
        <taxon>Ascomycota</taxon>
        <taxon>Pezizomycotina</taxon>
        <taxon>Sordariomycetes</taxon>
        <taxon>Sordariomycetidae</taxon>
        <taxon>Calosphaeriales</taxon>
        <taxon>Pleurostomataceae</taxon>
        <taxon>Pleurostoma</taxon>
    </lineage>
</organism>
<dbReference type="Gene3D" id="1.20.1250.20">
    <property type="entry name" value="MFS general substrate transporter like domains"/>
    <property type="match status" value="1"/>
</dbReference>
<feature type="transmembrane region" description="Helical" evidence="6">
    <location>
        <begin position="286"/>
        <end position="303"/>
    </location>
</feature>
<evidence type="ECO:0000256" key="5">
    <source>
        <dbReference type="SAM" id="MobiDB-lite"/>
    </source>
</evidence>
<protein>
    <submittedName>
        <fullName evidence="8">Mfs general substrate transporter</fullName>
    </submittedName>
</protein>
<keyword evidence="3 6" id="KW-1133">Transmembrane helix</keyword>
<evidence type="ECO:0000256" key="1">
    <source>
        <dbReference type="ARBA" id="ARBA00004141"/>
    </source>
</evidence>
<evidence type="ECO:0000256" key="6">
    <source>
        <dbReference type="SAM" id="Phobius"/>
    </source>
</evidence>
<comment type="caution">
    <text evidence="8">The sequence shown here is derived from an EMBL/GenBank/DDBJ whole genome shotgun (WGS) entry which is preliminary data.</text>
</comment>
<dbReference type="InterPro" id="IPR020846">
    <property type="entry name" value="MFS_dom"/>
</dbReference>
<feature type="domain" description="Major facilitator superfamily (MFS) profile" evidence="7">
    <location>
        <begin position="128"/>
        <end position="559"/>
    </location>
</feature>
<evidence type="ECO:0000259" key="7">
    <source>
        <dbReference type="PROSITE" id="PS50850"/>
    </source>
</evidence>
<gene>
    <name evidence="8" type="ORF">NKR23_g5630</name>
</gene>
<feature type="transmembrane region" description="Helical" evidence="6">
    <location>
        <begin position="251"/>
        <end position="274"/>
    </location>
</feature>
<evidence type="ECO:0000256" key="3">
    <source>
        <dbReference type="ARBA" id="ARBA00022989"/>
    </source>
</evidence>
<dbReference type="CDD" id="cd17323">
    <property type="entry name" value="MFS_Tpo1_MDR_like"/>
    <property type="match status" value="1"/>
</dbReference>
<feature type="transmembrane region" description="Helical" evidence="6">
    <location>
        <begin position="442"/>
        <end position="461"/>
    </location>
</feature>
<dbReference type="PROSITE" id="PS50850">
    <property type="entry name" value="MFS"/>
    <property type="match status" value="1"/>
</dbReference>
<dbReference type="InterPro" id="IPR036259">
    <property type="entry name" value="MFS_trans_sf"/>
</dbReference>
<dbReference type="EMBL" id="JANBVO010000015">
    <property type="protein sequence ID" value="KAJ9145009.1"/>
    <property type="molecule type" value="Genomic_DNA"/>
</dbReference>
<dbReference type="Pfam" id="PF07690">
    <property type="entry name" value="MFS_1"/>
    <property type="match status" value="1"/>
</dbReference>
<feature type="transmembrane region" description="Helical" evidence="6">
    <location>
        <begin position="219"/>
        <end position="239"/>
    </location>
</feature>
<dbReference type="GO" id="GO:0022857">
    <property type="term" value="F:transmembrane transporter activity"/>
    <property type="evidence" value="ECO:0007669"/>
    <property type="project" value="InterPro"/>
</dbReference>
<dbReference type="Proteomes" id="UP001174694">
    <property type="component" value="Unassembled WGS sequence"/>
</dbReference>
<comment type="subcellular location">
    <subcellularLocation>
        <location evidence="1">Membrane</location>
        <topology evidence="1">Multi-pass membrane protein</topology>
    </subcellularLocation>
</comment>
<dbReference type="GO" id="GO:0005886">
    <property type="term" value="C:plasma membrane"/>
    <property type="evidence" value="ECO:0007669"/>
    <property type="project" value="TreeGrafter"/>
</dbReference>
<feature type="transmembrane region" description="Helical" evidence="6">
    <location>
        <begin position="506"/>
        <end position="528"/>
    </location>
</feature>
<dbReference type="AlphaFoldDB" id="A0AA38RS61"/>
<evidence type="ECO:0000256" key="2">
    <source>
        <dbReference type="ARBA" id="ARBA00022692"/>
    </source>
</evidence>
<keyword evidence="4 6" id="KW-0472">Membrane</keyword>
<feature type="transmembrane region" description="Helical" evidence="6">
    <location>
        <begin position="390"/>
        <end position="416"/>
    </location>
</feature>
<sequence>MQSFLQHRRILQEVQREIEQLHGLEGLSRTWDQAQQSLSPSVDDKTDANDDPSNGLSGSESVLEKGRVQNGNPKPSEKDDPGTRLARKLRGVEVTEYEGRRVFIIRSYGEDDHEIDAHNFSWSTKIVMLLLLAAISIGVGFSSSIDSPGMVKIAHHFGVSQIVESLATGLYVVGLGSGSFFAGPFSETVGRTPVYIAALSLFCIFLMASGLSPNIGAQLVFRFLAGFFGSTPITCSGGSMSDMLNKEQRTIIFPIYATSVFLGPAIGPLMGGWIMSSSVSWRWAEWTSLVYAGFILTLVILIMPETYPPVLQRWKATILRKQTGDDRYVAGGDLHSPTFMMRLTESIKRPFILTANEVIIVFVCFYQTVIAVILFTFIDGFDNIFRDVYGVSLGIEGTCFMGLAVGLFCTPIMLPLDLKIEARRMRKIRAAGGDHHPPEDRLFFAWWGGPCIVIGLFWLAWTDYSSISLWSPLAASGFTGFGVLNVFISCYQYIIDSYEMYAASALSSIALVRYCAAGGMVVVALPFYGNLGVHYTLTIMGCIAAACVPIPFVFYKWGPAMRRRSKYAPSD</sequence>
<evidence type="ECO:0000313" key="8">
    <source>
        <dbReference type="EMBL" id="KAJ9145009.1"/>
    </source>
</evidence>
<feature type="transmembrane region" description="Helical" evidence="6">
    <location>
        <begin position="534"/>
        <end position="555"/>
    </location>
</feature>
<evidence type="ECO:0000256" key="4">
    <source>
        <dbReference type="ARBA" id="ARBA00023136"/>
    </source>
</evidence>
<feature type="compositionally biased region" description="Polar residues" evidence="5">
    <location>
        <begin position="51"/>
        <end position="60"/>
    </location>
</feature>
<feature type="transmembrane region" description="Helical" evidence="6">
    <location>
        <begin position="351"/>
        <end position="378"/>
    </location>
</feature>
<evidence type="ECO:0000313" key="9">
    <source>
        <dbReference type="Proteomes" id="UP001174694"/>
    </source>
</evidence>
<feature type="transmembrane region" description="Helical" evidence="6">
    <location>
        <begin position="473"/>
        <end position="494"/>
    </location>
</feature>
<feature type="transmembrane region" description="Helical" evidence="6">
    <location>
        <begin position="165"/>
        <end position="182"/>
    </location>
</feature>
<reference evidence="8" key="1">
    <citation type="submission" date="2022-07" db="EMBL/GenBank/DDBJ databases">
        <title>Fungi with potential for degradation of polypropylene.</title>
        <authorList>
            <person name="Gostincar C."/>
        </authorList>
    </citation>
    <scope>NUCLEOTIDE SEQUENCE</scope>
    <source>
        <strain evidence="8">EXF-13308</strain>
    </source>
</reference>
<feature type="transmembrane region" description="Helical" evidence="6">
    <location>
        <begin position="126"/>
        <end position="145"/>
    </location>
</feature>
<name>A0AA38RS61_9PEZI</name>
<dbReference type="PANTHER" id="PTHR23502:SF47">
    <property type="entry name" value="MAJOR FACILITATOR SUPERFAMILY (MFS) PROFILE DOMAIN-CONTAINING PROTEIN-RELATED"/>
    <property type="match status" value="1"/>
</dbReference>
<keyword evidence="9" id="KW-1185">Reference proteome</keyword>